<dbReference type="GO" id="GO:0000244">
    <property type="term" value="P:spliceosomal tri-snRNP complex assembly"/>
    <property type="evidence" value="ECO:0007669"/>
    <property type="project" value="TreeGrafter"/>
</dbReference>
<dbReference type="InterPro" id="IPR027652">
    <property type="entry name" value="PRP8"/>
</dbReference>
<feature type="domain" description="PRP8" evidence="2">
    <location>
        <begin position="53"/>
        <end position="118"/>
    </location>
</feature>
<dbReference type="GO" id="GO:0005682">
    <property type="term" value="C:U5 snRNP"/>
    <property type="evidence" value="ECO:0007669"/>
    <property type="project" value="TreeGrafter"/>
</dbReference>
<proteinExistence type="predicted"/>
<dbReference type="PANTHER" id="PTHR11140:SF0">
    <property type="entry name" value="PRE-MRNA-PROCESSING-SPLICING FACTOR 8"/>
    <property type="match status" value="1"/>
</dbReference>
<dbReference type="InterPro" id="IPR043173">
    <property type="entry name" value="Prp8_domainIV_fingers"/>
</dbReference>
<dbReference type="InterPro" id="IPR019580">
    <property type="entry name" value="Prp8_U6-snRNA-bd"/>
</dbReference>
<organism evidence="3 4">
    <name type="scientific">Camelus dromedarius</name>
    <name type="common">Dromedary</name>
    <name type="synonym">Arabian camel</name>
    <dbReference type="NCBI Taxonomy" id="9838"/>
    <lineage>
        <taxon>Eukaryota</taxon>
        <taxon>Metazoa</taxon>
        <taxon>Chordata</taxon>
        <taxon>Craniata</taxon>
        <taxon>Vertebrata</taxon>
        <taxon>Euteleostomi</taxon>
        <taxon>Mammalia</taxon>
        <taxon>Eutheria</taxon>
        <taxon>Laurasiatheria</taxon>
        <taxon>Artiodactyla</taxon>
        <taxon>Tylopoda</taxon>
        <taxon>Camelidae</taxon>
        <taxon>Camelus</taxon>
    </lineage>
</organism>
<evidence type="ECO:0000259" key="1">
    <source>
        <dbReference type="Pfam" id="PF10596"/>
    </source>
</evidence>
<dbReference type="GO" id="GO:0097157">
    <property type="term" value="F:pre-mRNA intronic binding"/>
    <property type="evidence" value="ECO:0007669"/>
    <property type="project" value="TreeGrafter"/>
</dbReference>
<dbReference type="AlphaFoldDB" id="A0A5N4D586"/>
<reference evidence="3 4" key="1">
    <citation type="journal article" date="2019" name="Mol. Ecol. Resour.">
        <title>Improving Illumina assemblies with Hi-C and long reads: an example with the North African dromedary.</title>
        <authorList>
            <person name="Elbers J.P."/>
            <person name="Rogers M.F."/>
            <person name="Perelman P.L."/>
            <person name="Proskuryakova A.A."/>
            <person name="Serdyukova N.A."/>
            <person name="Johnson W.E."/>
            <person name="Horin P."/>
            <person name="Corander J."/>
            <person name="Murphy D."/>
            <person name="Burger P.A."/>
        </authorList>
    </citation>
    <scope>NUCLEOTIDE SEQUENCE [LARGE SCALE GENOMIC DNA]</scope>
    <source>
        <strain evidence="3">Drom800</strain>
        <tissue evidence="3">Blood</tissue>
    </source>
</reference>
<dbReference type="InterPro" id="IPR021983">
    <property type="entry name" value="PRP8_domainIV"/>
</dbReference>
<evidence type="ECO:0000259" key="2">
    <source>
        <dbReference type="Pfam" id="PF12134"/>
    </source>
</evidence>
<dbReference type="Proteomes" id="UP000299084">
    <property type="component" value="Unassembled WGS sequence"/>
</dbReference>
<dbReference type="GO" id="GO:0030623">
    <property type="term" value="F:U5 snRNA binding"/>
    <property type="evidence" value="ECO:0007669"/>
    <property type="project" value="TreeGrafter"/>
</dbReference>
<dbReference type="FunFam" id="1.20.80.40:FF:000001">
    <property type="entry name" value="Pre-mRNA-processing-splicing factor 8"/>
    <property type="match status" value="1"/>
</dbReference>
<dbReference type="GO" id="GO:0071013">
    <property type="term" value="C:catalytic step 2 spliceosome"/>
    <property type="evidence" value="ECO:0007669"/>
    <property type="project" value="TreeGrafter"/>
</dbReference>
<protein>
    <submittedName>
        <fullName evidence="3">Pre-mRNA-processing-splicing factor 8</fullName>
    </submittedName>
</protein>
<sequence length="212" mass="23917">MIQALGGVEGILEHTLFKGTYFPTWEGLFCKLTPLCSTLVFPRLPPKRSAVLWETAGHHYLAFSRLILILRALHVNNDRAKVILKPDKTTITEPHHIWPTLTDEEWIKVEVQLKDLILADYGKKNNVNVASLTQSEIRDIILGMEISAPSQQRQQIAEIEKQTKEQSQLTATQTRTRRVGMEGLQVLPEVLGLKDANIPYLFLGPSLLPTCT</sequence>
<comment type="caution">
    <text evidence="3">The sequence shown here is derived from an EMBL/GenBank/DDBJ whole genome shotgun (WGS) entry which is preliminary data.</text>
</comment>
<keyword evidence="4" id="KW-1185">Reference proteome</keyword>
<dbReference type="GO" id="GO:0017070">
    <property type="term" value="F:U6 snRNA binding"/>
    <property type="evidence" value="ECO:0007669"/>
    <property type="project" value="InterPro"/>
</dbReference>
<dbReference type="GO" id="GO:0030620">
    <property type="term" value="F:U2 snRNA binding"/>
    <property type="evidence" value="ECO:0007669"/>
    <property type="project" value="TreeGrafter"/>
</dbReference>
<gene>
    <name evidence="3" type="ORF">Cadr_000019448</name>
</gene>
<dbReference type="EMBL" id="JWIN03000016">
    <property type="protein sequence ID" value="KAB1266242.1"/>
    <property type="molecule type" value="Genomic_DNA"/>
</dbReference>
<dbReference type="InterPro" id="IPR012337">
    <property type="entry name" value="RNaseH-like_sf"/>
</dbReference>
<evidence type="ECO:0000313" key="4">
    <source>
        <dbReference type="Proteomes" id="UP000299084"/>
    </source>
</evidence>
<dbReference type="Pfam" id="PF10596">
    <property type="entry name" value="U6-snRNA_bdg"/>
    <property type="match status" value="1"/>
</dbReference>
<dbReference type="Gene3D" id="1.20.80.40">
    <property type="match status" value="1"/>
</dbReference>
<evidence type="ECO:0000313" key="3">
    <source>
        <dbReference type="EMBL" id="KAB1266242.1"/>
    </source>
</evidence>
<dbReference type="Pfam" id="PF12134">
    <property type="entry name" value="PRP8_domainIV"/>
    <property type="match status" value="1"/>
</dbReference>
<dbReference type="GO" id="GO:0030619">
    <property type="term" value="F:U1 snRNA binding"/>
    <property type="evidence" value="ECO:0007669"/>
    <property type="project" value="TreeGrafter"/>
</dbReference>
<accession>A0A5N4D586</accession>
<dbReference type="PANTHER" id="PTHR11140">
    <property type="entry name" value="PRE-MRNA SPLICING FACTOR PRP8"/>
    <property type="match status" value="1"/>
</dbReference>
<feature type="domain" description="Pre-mRNA-processing-splicing factor 8 U6-snRNA-binding" evidence="1">
    <location>
        <begin position="1"/>
        <end position="30"/>
    </location>
</feature>
<dbReference type="SUPFAM" id="SSF53098">
    <property type="entry name" value="Ribonuclease H-like"/>
    <property type="match status" value="1"/>
</dbReference>
<name>A0A5N4D586_CAMDR</name>